<dbReference type="Pfam" id="PF03703">
    <property type="entry name" value="bPH_2"/>
    <property type="match status" value="2"/>
</dbReference>
<reference evidence="3 4" key="1">
    <citation type="submission" date="2014-12" db="EMBL/GenBank/DDBJ databases">
        <title>Genome sequence of Flavobacterium beibuense RSKm HC5.</title>
        <authorList>
            <person name="Kim J.F."/>
            <person name="Song J.Y."/>
            <person name="Kwak M.-J."/>
            <person name="Lee S.-W."/>
        </authorList>
    </citation>
    <scope>NUCLEOTIDE SEQUENCE [LARGE SCALE GENOMIC DNA]</scope>
    <source>
        <strain evidence="3 4">RSKm HC5</strain>
    </source>
</reference>
<evidence type="ECO:0000313" key="3">
    <source>
        <dbReference type="EMBL" id="RYJ45057.1"/>
    </source>
</evidence>
<dbReference type="EMBL" id="JUIW01000002">
    <property type="protein sequence ID" value="RYJ45057.1"/>
    <property type="molecule type" value="Genomic_DNA"/>
</dbReference>
<evidence type="ECO:0000313" key="4">
    <source>
        <dbReference type="Proteomes" id="UP000289775"/>
    </source>
</evidence>
<gene>
    <name evidence="3" type="ORF">NU09_0691</name>
</gene>
<keyword evidence="4" id="KW-1185">Reference proteome</keyword>
<keyword evidence="1" id="KW-0812">Transmembrane</keyword>
<feature type="transmembrane region" description="Helical" evidence="1">
    <location>
        <begin position="397"/>
        <end position="416"/>
    </location>
</feature>
<feature type="transmembrane region" description="Helical" evidence="1">
    <location>
        <begin position="369"/>
        <end position="391"/>
    </location>
</feature>
<evidence type="ECO:0000259" key="2">
    <source>
        <dbReference type="Pfam" id="PF03703"/>
    </source>
</evidence>
<dbReference type="AlphaFoldDB" id="A0A444WGX2"/>
<feature type="transmembrane region" description="Helical" evidence="1">
    <location>
        <begin position="48"/>
        <end position="67"/>
    </location>
</feature>
<dbReference type="Proteomes" id="UP000289775">
    <property type="component" value="Unassembled WGS sequence"/>
</dbReference>
<dbReference type="OrthoDB" id="1049931at2"/>
<feature type="transmembrane region" description="Helical" evidence="1">
    <location>
        <begin position="197"/>
        <end position="215"/>
    </location>
</feature>
<dbReference type="PANTHER" id="PTHR34473:SF2">
    <property type="entry name" value="UPF0699 TRANSMEMBRANE PROTEIN YDBT"/>
    <property type="match status" value="1"/>
</dbReference>
<dbReference type="InterPro" id="IPR014529">
    <property type="entry name" value="UCP026631"/>
</dbReference>
<evidence type="ECO:0000256" key="1">
    <source>
        <dbReference type="SAM" id="Phobius"/>
    </source>
</evidence>
<proteinExistence type="predicted"/>
<dbReference type="PANTHER" id="PTHR34473">
    <property type="entry name" value="UPF0699 TRANSMEMBRANE PROTEIN YDBS"/>
    <property type="match status" value="1"/>
</dbReference>
<name>A0A444WGX2_9FLAO</name>
<sequence>MKSDFSKPQRQSLVGVVVMFADTFQGAIRALWPILIVWIFRFKELNKLSVLAGAGVIIVLVGIIAYLKYLNFTFFLDEKNEEFVIRKGILNKSRLAIPLDKIQQVNINQSLIQRIINVYALEVDTAGSSKKEVSIRAIDHNLALLLKERLLENENEVTENSDISREGELKIRQYEKEYPFIQISFITLLKTGITSNYTRSFALLFAFFISIYQYIEDIIQATGYEEDPLEEYINAELFLRFITTIVIIILVLTLVVNLLRTIIKYFDFKITRKQNSLLLSFGLINTKSTIIRPEKVQILAVGRNFFQKKLKIQDIRIRQAYNQTSNKDHLKSAIEIPGCNDSEKDALMQFLLGKIPEKGLGLKPNIRKVLFQIVKAILIPSGIYFFLVYLSPEMIDYVMFLAVYILFVSIIIFFSFRNYKLFVNNNFIIKQSGAWDISTEILAPHKIQGVSLTQYFWHKNPDIGIVTLHTAGGNLTFGLTGYTKLKGLVNYWLYQVETTDKNWM</sequence>
<feature type="transmembrane region" description="Helical" evidence="1">
    <location>
        <begin position="237"/>
        <end position="259"/>
    </location>
</feature>
<comment type="caution">
    <text evidence="3">The sequence shown here is derived from an EMBL/GenBank/DDBJ whole genome shotgun (WGS) entry which is preliminary data.</text>
</comment>
<protein>
    <submittedName>
        <fullName evidence="3">Membrane-flanked domain DUF304</fullName>
    </submittedName>
</protein>
<feature type="domain" description="YdbS-like PH" evidence="2">
    <location>
        <begin position="76"/>
        <end position="143"/>
    </location>
</feature>
<keyword evidence="1" id="KW-1133">Transmembrane helix</keyword>
<feature type="domain" description="YdbS-like PH" evidence="2">
    <location>
        <begin position="417"/>
        <end position="474"/>
    </location>
</feature>
<dbReference type="InterPro" id="IPR005182">
    <property type="entry name" value="YdbS-like_PH"/>
</dbReference>
<organism evidence="3 4">
    <name type="scientific">Flavobacterium beibuense</name>
    <dbReference type="NCBI Taxonomy" id="657326"/>
    <lineage>
        <taxon>Bacteria</taxon>
        <taxon>Pseudomonadati</taxon>
        <taxon>Bacteroidota</taxon>
        <taxon>Flavobacteriia</taxon>
        <taxon>Flavobacteriales</taxon>
        <taxon>Flavobacteriaceae</taxon>
        <taxon>Flavobacterium</taxon>
    </lineage>
</organism>
<accession>A0A444WGX2</accession>
<feature type="transmembrane region" description="Helical" evidence="1">
    <location>
        <begin position="12"/>
        <end position="42"/>
    </location>
</feature>
<dbReference type="RefSeq" id="WP_129749860.1">
    <property type="nucleotide sequence ID" value="NZ_JUIW01000002.1"/>
</dbReference>
<keyword evidence="1" id="KW-0472">Membrane</keyword>
<dbReference type="PIRSF" id="PIRSF026631">
    <property type="entry name" value="UCP026631"/>
    <property type="match status" value="1"/>
</dbReference>